<keyword evidence="9 12" id="KW-0539">Nucleus</keyword>
<dbReference type="PRINTS" id="PR01661">
    <property type="entry name" value="MCMPROTEIN5"/>
</dbReference>
<dbReference type="Gene3D" id="3.40.50.300">
    <property type="entry name" value="P-loop containing nucleotide triphosphate hydrolases"/>
    <property type="match status" value="1"/>
</dbReference>
<dbReference type="InterPro" id="IPR027925">
    <property type="entry name" value="MCM_N"/>
</dbReference>
<dbReference type="InterPro" id="IPR012340">
    <property type="entry name" value="NA-bd_OB-fold"/>
</dbReference>
<evidence type="ECO:0000256" key="11">
    <source>
        <dbReference type="RuleBase" id="RU004070"/>
    </source>
</evidence>
<comment type="function">
    <text evidence="12">Acts as component of the MCM2-7 complex (MCM complex) which is the replicative helicase essential for 'once per cell cycle' DNA replication initiation and elongation in eukaryotic cells. The active ATPase sites in the MCM2-7 ring are formed through the interaction surfaces of two neighboring subunits such that a critical structure of a conserved arginine finger motif is provided in trans relative to the ATP-binding site of the Walker A box of the adjacent subunit. The six ATPase active sites, however, are likely to contribute differentially to the complex helicase activity.</text>
</comment>
<dbReference type="SMART" id="SM00350">
    <property type="entry name" value="MCM"/>
    <property type="match status" value="1"/>
</dbReference>
<organism evidence="15 16">
    <name type="scientific">Porphyridium purpureum</name>
    <name type="common">Red alga</name>
    <name type="synonym">Porphyridium cruentum</name>
    <dbReference type="NCBI Taxonomy" id="35688"/>
    <lineage>
        <taxon>Eukaryota</taxon>
        <taxon>Rhodophyta</taxon>
        <taxon>Bangiophyceae</taxon>
        <taxon>Porphyridiales</taxon>
        <taxon>Porphyridiaceae</taxon>
        <taxon>Porphyridium</taxon>
    </lineage>
</organism>
<dbReference type="SUPFAM" id="SSF50249">
    <property type="entry name" value="Nucleic acid-binding proteins"/>
    <property type="match status" value="1"/>
</dbReference>
<proteinExistence type="inferred from homology"/>
<dbReference type="InterPro" id="IPR008048">
    <property type="entry name" value="MCM5"/>
</dbReference>
<dbReference type="InterPro" id="IPR054125">
    <property type="entry name" value="MCM5_C"/>
</dbReference>
<dbReference type="CDD" id="cd17756">
    <property type="entry name" value="MCM5"/>
    <property type="match status" value="1"/>
</dbReference>
<evidence type="ECO:0000256" key="9">
    <source>
        <dbReference type="ARBA" id="ARBA00023242"/>
    </source>
</evidence>
<keyword evidence="16" id="KW-1185">Reference proteome</keyword>
<evidence type="ECO:0000256" key="3">
    <source>
        <dbReference type="ARBA" id="ARBA00022705"/>
    </source>
</evidence>
<evidence type="ECO:0000313" key="15">
    <source>
        <dbReference type="EMBL" id="KAA8494550.1"/>
    </source>
</evidence>
<dbReference type="Gene3D" id="2.40.50.140">
    <property type="entry name" value="Nucleic acid-binding proteins"/>
    <property type="match status" value="1"/>
</dbReference>
<dbReference type="OMA" id="ITYCKTR"/>
<sequence length="785" mass="85613">MEGFEQDTVHYSNQSAGVRSGAGSQSSGARSGQFALADGLSASAARFRFRQFILGFTNERFRFKYREALQHSVNAGERRLEVDLRDLQNFDEPLAVALRKRPDDALPVFEKAALEVAARLANVSGAETLHRTDAEPLERAAFDALLAEIGSIQLVIRSDETPMQIRDLLSPHISKLVRISGIIISASAVSCRARMIKIQCKDCRSRKTLKAPAGFGGVQLPRVCDGGVQDGGAQCQLDPFVVLPDESEYVDQQRLKMQELPENVPTGELPRSVMLSVNRALVDQASPGMRVSVVAIYSVFQSRAAQGRGGAAEAVRNPYLQVVGMTVEGDSQHGGRSNMNVFSLEEEEQMLRIARMPDLYQKLCASIAPEIFGHDGVKAAIACQLFGGSPKHLPDGMRLRGDINVLLLGDPSAGKSQMLKFAEKAAPVSVYTSGKGSSAAGLTAALVRDAGSGGEFHLEGGAMVLADGGLVCIDEFDKMRVADRVAIHEAMEQQTISIAKAGITAVLNSRTSVLAAANPAFGRYDDLKSASENIEFQSTILSRFDMIFIVRDVRSDAQDTIIARHVLGLHMRGNNARSANGAGNMVSRNKSAVNGGLQEDGEAYLDLDTLKRYVAYCRARCSPRLTKEAAEVLRNNYVSIRQSVRRVEGEEDSTPVIPITVRQLEAIVRISESLAKMTLSSTATEVHVTEAIRLFRAATMDSAHTGTNHVMETSLRPEFYSEVQAVERAVKQLLPLGSLASEKKLNDDLMATGHSRSAVRWALNAMIRRQELDYKEQRRKIIRLK</sequence>
<dbReference type="FunFam" id="3.40.50.300:FF:000929">
    <property type="entry name" value="DNA helicase"/>
    <property type="match status" value="1"/>
</dbReference>
<dbReference type="PANTHER" id="PTHR11630">
    <property type="entry name" value="DNA REPLICATION LICENSING FACTOR MCM FAMILY MEMBER"/>
    <property type="match status" value="1"/>
</dbReference>
<dbReference type="InterPro" id="IPR001208">
    <property type="entry name" value="MCM_dom"/>
</dbReference>
<comment type="similarity">
    <text evidence="2 11">Belongs to the MCM family.</text>
</comment>
<dbReference type="GO" id="GO:0003697">
    <property type="term" value="F:single-stranded DNA binding"/>
    <property type="evidence" value="ECO:0007669"/>
    <property type="project" value="TreeGrafter"/>
</dbReference>
<keyword evidence="7 11" id="KW-0067">ATP-binding</keyword>
<dbReference type="GO" id="GO:0003688">
    <property type="term" value="F:DNA replication origin binding"/>
    <property type="evidence" value="ECO:0007669"/>
    <property type="project" value="UniProtKB-UniRule"/>
</dbReference>
<dbReference type="PRINTS" id="PR01657">
    <property type="entry name" value="MCMFAMILY"/>
</dbReference>
<dbReference type="GO" id="GO:0000727">
    <property type="term" value="P:double-strand break repair via break-induced replication"/>
    <property type="evidence" value="ECO:0007669"/>
    <property type="project" value="TreeGrafter"/>
</dbReference>
<dbReference type="Proteomes" id="UP000324585">
    <property type="component" value="Unassembled WGS sequence"/>
</dbReference>
<dbReference type="GO" id="GO:0005634">
    <property type="term" value="C:nucleus"/>
    <property type="evidence" value="ECO:0007669"/>
    <property type="project" value="UniProtKB-SubCell"/>
</dbReference>
<evidence type="ECO:0000256" key="12">
    <source>
        <dbReference type="RuleBase" id="RU368063"/>
    </source>
</evidence>
<dbReference type="OrthoDB" id="10036721at2759"/>
<keyword evidence="6 12" id="KW-0347">Helicase</keyword>
<keyword evidence="5 12" id="KW-0378">Hydrolase</keyword>
<comment type="catalytic activity">
    <reaction evidence="12">
        <text>ATP + H2O = ADP + phosphate + H(+)</text>
        <dbReference type="Rhea" id="RHEA:13065"/>
        <dbReference type="ChEBI" id="CHEBI:15377"/>
        <dbReference type="ChEBI" id="CHEBI:15378"/>
        <dbReference type="ChEBI" id="CHEBI:30616"/>
        <dbReference type="ChEBI" id="CHEBI:43474"/>
        <dbReference type="ChEBI" id="CHEBI:456216"/>
        <dbReference type="EC" id="3.6.4.12"/>
    </reaction>
</comment>
<comment type="caution">
    <text evidence="15">The sequence shown here is derived from an EMBL/GenBank/DDBJ whole genome shotgun (WGS) entry which is preliminary data.</text>
</comment>
<dbReference type="Pfam" id="PF21933">
    <property type="entry name" value="MCM5_C"/>
    <property type="match status" value="1"/>
</dbReference>
<protein>
    <recommendedName>
        <fullName evidence="12">DNA replication licensing factor MCM5</fullName>
        <ecNumber evidence="12">3.6.4.12</ecNumber>
    </recommendedName>
</protein>
<dbReference type="SUPFAM" id="SSF52540">
    <property type="entry name" value="P-loop containing nucleoside triphosphate hydrolases"/>
    <property type="match status" value="1"/>
</dbReference>
<evidence type="ECO:0000256" key="10">
    <source>
        <dbReference type="ARBA" id="ARBA00023306"/>
    </source>
</evidence>
<dbReference type="Pfam" id="PF17207">
    <property type="entry name" value="MCM_OB"/>
    <property type="match status" value="1"/>
</dbReference>
<evidence type="ECO:0000256" key="1">
    <source>
        <dbReference type="ARBA" id="ARBA00004123"/>
    </source>
</evidence>
<feature type="region of interest" description="Disordered" evidence="13">
    <location>
        <begin position="1"/>
        <end position="25"/>
    </location>
</feature>
<feature type="domain" description="MCM C-terminal AAA(+) ATPase" evidence="14">
    <location>
        <begin position="359"/>
        <end position="566"/>
    </location>
</feature>
<dbReference type="GO" id="GO:0006270">
    <property type="term" value="P:DNA replication initiation"/>
    <property type="evidence" value="ECO:0007669"/>
    <property type="project" value="UniProtKB-UniRule"/>
</dbReference>
<evidence type="ECO:0000259" key="14">
    <source>
        <dbReference type="PROSITE" id="PS50051"/>
    </source>
</evidence>
<dbReference type="GO" id="GO:0005524">
    <property type="term" value="F:ATP binding"/>
    <property type="evidence" value="ECO:0007669"/>
    <property type="project" value="UniProtKB-UniRule"/>
</dbReference>
<dbReference type="InterPro" id="IPR027417">
    <property type="entry name" value="P-loop_NTPase"/>
</dbReference>
<name>A0A5J4YUD8_PORPP</name>
<keyword evidence="3 12" id="KW-0235">DNA replication</keyword>
<comment type="subcellular location">
    <subcellularLocation>
        <location evidence="1 12">Nucleus</location>
    </subcellularLocation>
</comment>
<dbReference type="InterPro" id="IPR031327">
    <property type="entry name" value="MCM"/>
</dbReference>
<evidence type="ECO:0000313" key="16">
    <source>
        <dbReference type="Proteomes" id="UP000324585"/>
    </source>
</evidence>
<dbReference type="Pfam" id="PF17855">
    <property type="entry name" value="MCM_lid"/>
    <property type="match status" value="1"/>
</dbReference>
<dbReference type="AlphaFoldDB" id="A0A5J4YUD8"/>
<dbReference type="Gene3D" id="3.30.1640.10">
    <property type="entry name" value="mini-chromosome maintenance (MCM) complex, chain A, domain 1"/>
    <property type="match status" value="1"/>
</dbReference>
<feature type="compositionally biased region" description="Low complexity" evidence="13">
    <location>
        <begin position="14"/>
        <end position="25"/>
    </location>
</feature>
<evidence type="ECO:0000256" key="7">
    <source>
        <dbReference type="ARBA" id="ARBA00022840"/>
    </source>
</evidence>
<dbReference type="EMBL" id="VRMN01000004">
    <property type="protein sequence ID" value="KAA8494550.1"/>
    <property type="molecule type" value="Genomic_DNA"/>
</dbReference>
<dbReference type="EC" id="3.6.4.12" evidence="12"/>
<dbReference type="Gene3D" id="2.20.28.10">
    <property type="match status" value="1"/>
</dbReference>
<evidence type="ECO:0000256" key="6">
    <source>
        <dbReference type="ARBA" id="ARBA00022806"/>
    </source>
</evidence>
<dbReference type="GO" id="GO:0016887">
    <property type="term" value="F:ATP hydrolysis activity"/>
    <property type="evidence" value="ECO:0007669"/>
    <property type="project" value="RHEA"/>
</dbReference>
<dbReference type="GO" id="GO:0043138">
    <property type="term" value="F:3'-5' DNA helicase activity"/>
    <property type="evidence" value="ECO:0007669"/>
    <property type="project" value="TreeGrafter"/>
</dbReference>
<dbReference type="Pfam" id="PF00493">
    <property type="entry name" value="MCM"/>
    <property type="match status" value="1"/>
</dbReference>
<evidence type="ECO:0000256" key="4">
    <source>
        <dbReference type="ARBA" id="ARBA00022741"/>
    </source>
</evidence>
<dbReference type="GO" id="GO:0017116">
    <property type="term" value="F:single-stranded DNA helicase activity"/>
    <property type="evidence" value="ECO:0007669"/>
    <property type="project" value="TreeGrafter"/>
</dbReference>
<evidence type="ECO:0000256" key="2">
    <source>
        <dbReference type="ARBA" id="ARBA00008010"/>
    </source>
</evidence>
<dbReference type="InterPro" id="IPR041562">
    <property type="entry name" value="MCM_lid"/>
</dbReference>
<dbReference type="GO" id="GO:0042555">
    <property type="term" value="C:MCM complex"/>
    <property type="evidence" value="ECO:0007669"/>
    <property type="project" value="UniProtKB-UniRule"/>
</dbReference>
<accession>A0A5J4YUD8</accession>
<comment type="subunit">
    <text evidence="12">Component of the MCM2-7 complex.</text>
</comment>
<dbReference type="PANTHER" id="PTHR11630:SF42">
    <property type="entry name" value="DNA REPLICATION LICENSING FACTOR MCM5"/>
    <property type="match status" value="1"/>
</dbReference>
<keyword evidence="8 11" id="KW-0238">DNA-binding</keyword>
<evidence type="ECO:0000256" key="8">
    <source>
        <dbReference type="ARBA" id="ARBA00023125"/>
    </source>
</evidence>
<dbReference type="PROSITE" id="PS50051">
    <property type="entry name" value="MCM_2"/>
    <property type="match status" value="1"/>
</dbReference>
<keyword evidence="4 11" id="KW-0547">Nucleotide-binding</keyword>
<dbReference type="Pfam" id="PF14551">
    <property type="entry name" value="MCM_N"/>
    <property type="match status" value="1"/>
</dbReference>
<evidence type="ECO:0000256" key="5">
    <source>
        <dbReference type="ARBA" id="ARBA00022801"/>
    </source>
</evidence>
<keyword evidence="10 12" id="KW-0131">Cell cycle</keyword>
<evidence type="ECO:0000256" key="13">
    <source>
        <dbReference type="SAM" id="MobiDB-lite"/>
    </source>
</evidence>
<reference evidence="16" key="1">
    <citation type="journal article" date="2019" name="Nat. Commun.">
        <title>Expansion of phycobilisome linker gene families in mesophilic red algae.</title>
        <authorList>
            <person name="Lee J."/>
            <person name="Kim D."/>
            <person name="Bhattacharya D."/>
            <person name="Yoon H.S."/>
        </authorList>
    </citation>
    <scope>NUCLEOTIDE SEQUENCE [LARGE SCALE GENOMIC DNA]</scope>
    <source>
        <strain evidence="16">CCMP 1328</strain>
    </source>
</reference>
<gene>
    <name evidence="15" type="ORF">FVE85_2791</name>
</gene>
<dbReference type="InterPro" id="IPR033762">
    <property type="entry name" value="MCM_OB"/>
</dbReference>